<proteinExistence type="predicted"/>
<evidence type="ECO:0000256" key="1">
    <source>
        <dbReference type="SAM" id="MobiDB-lite"/>
    </source>
</evidence>
<name>A0A4P9ZE62_9ASCO</name>
<reference evidence="3" key="1">
    <citation type="journal article" date="2018" name="Nat. Microbiol.">
        <title>Leveraging single-cell genomics to expand the fungal tree of life.</title>
        <authorList>
            <person name="Ahrendt S.R."/>
            <person name="Quandt C.A."/>
            <person name="Ciobanu D."/>
            <person name="Clum A."/>
            <person name="Salamov A."/>
            <person name="Andreopoulos B."/>
            <person name="Cheng J.F."/>
            <person name="Woyke T."/>
            <person name="Pelin A."/>
            <person name="Henrissat B."/>
            <person name="Reynolds N.K."/>
            <person name="Benny G.L."/>
            <person name="Smith M.E."/>
            <person name="James T.Y."/>
            <person name="Grigoriev I.V."/>
        </authorList>
    </citation>
    <scope>NUCLEOTIDE SEQUENCE [LARGE SCALE GENOMIC DNA]</scope>
    <source>
        <strain evidence="3">Baker2002</strain>
    </source>
</reference>
<dbReference type="Proteomes" id="UP000268321">
    <property type="component" value="Unassembled WGS sequence"/>
</dbReference>
<dbReference type="EMBL" id="ML004458">
    <property type="protein sequence ID" value="RKP30451.1"/>
    <property type="molecule type" value="Genomic_DNA"/>
</dbReference>
<organism evidence="2 3">
    <name type="scientific">Metschnikowia bicuspidata</name>
    <dbReference type="NCBI Taxonomy" id="27322"/>
    <lineage>
        <taxon>Eukaryota</taxon>
        <taxon>Fungi</taxon>
        <taxon>Dikarya</taxon>
        <taxon>Ascomycota</taxon>
        <taxon>Saccharomycotina</taxon>
        <taxon>Pichiomycetes</taxon>
        <taxon>Metschnikowiaceae</taxon>
        <taxon>Metschnikowia</taxon>
    </lineage>
</organism>
<keyword evidence="3" id="KW-1185">Reference proteome</keyword>
<evidence type="ECO:0000313" key="3">
    <source>
        <dbReference type="Proteomes" id="UP000268321"/>
    </source>
</evidence>
<protein>
    <submittedName>
        <fullName evidence="2">Uncharacterized protein</fullName>
    </submittedName>
</protein>
<feature type="region of interest" description="Disordered" evidence="1">
    <location>
        <begin position="78"/>
        <end position="113"/>
    </location>
</feature>
<dbReference type="OrthoDB" id="10031947at2759"/>
<evidence type="ECO:0000313" key="2">
    <source>
        <dbReference type="EMBL" id="RKP30451.1"/>
    </source>
</evidence>
<gene>
    <name evidence="2" type="ORF">METBISCDRAFT_27356</name>
</gene>
<dbReference type="AlphaFoldDB" id="A0A4P9ZE62"/>
<accession>A0A4P9ZE62</accession>
<sequence length="668" mass="75593">MQFKGLSSSPPLVTLLSVVSADMPALAFKTETPDGYVSAVDAPNAKLCVPALFASVLGSPSAYMGGLVLVRRSQPRLAPSPGRVPPALPPTFQLPAPPTKWQPTHERDTTGSMSSSMYSADDLGLECLQTPLKNFHFTWKNLDIVDEFVGKVDHQFVKYHFDLNITLHRTKFTFLSFTALLDKLSTEHFKILLCLHAFTLDTPVFPMIFEAKFWELYAYNKILGILLYAVVFNAARDELAEPILKRSFVDKIRDFSVLLAQSFKYNKFDSEQSSGDITDCIGYAHSLAIHQDFFHRKIVHLGAIKKSVYLKKLWRFIRRLDFNIDRPAENLALNKLVGLAYTLEDTTISIYRTKRKSDSDLSPIQPDKAKDDPEFDPRRIVKDELRLINDPSKKKRISVENAHSEKHHLPKIPVEVYKERIVYCLERLINFWVILMLRLSHIKALHGNFDQDSDGGHKLVISTPRIPLVLLSAFSTPIKAQMLGHKGDVRRHHAQKWWFVKEVLKAFEQLEQQVKSSRNHEPHATHISKAKTASRLSIGSLMSSVNDPEFVLPVQLSIASPTFYEEVIVKEEDDNDVECDDADIEVTTTAKSVALDPAVDNIPADLPVDAWSRNAHALDPETDMANPMRALLADEVNFDISDMAKMINMETSFIPTVMDFFNVLHNFV</sequence>